<dbReference type="AlphaFoldDB" id="A0A840QQN9"/>
<gene>
    <name evidence="2" type="ORF">HNQ41_001806</name>
</gene>
<dbReference type="PANTHER" id="PTHR34227">
    <property type="entry name" value="CHAPERONE PROTEIN YCDY"/>
    <property type="match status" value="1"/>
</dbReference>
<protein>
    <submittedName>
        <fullName evidence="2">TorA maturation chaperone TorD</fullName>
    </submittedName>
</protein>
<dbReference type="Pfam" id="PF02613">
    <property type="entry name" value="Nitrate_red_del"/>
    <property type="match status" value="1"/>
</dbReference>
<keyword evidence="1" id="KW-0143">Chaperone</keyword>
<reference evidence="2 3" key="1">
    <citation type="submission" date="2020-08" db="EMBL/GenBank/DDBJ databases">
        <title>Genomic Encyclopedia of Type Strains, Phase IV (KMG-IV): sequencing the most valuable type-strain genomes for metagenomic binning, comparative biology and taxonomic classification.</title>
        <authorList>
            <person name="Goeker M."/>
        </authorList>
    </citation>
    <scope>NUCLEOTIDE SEQUENCE [LARGE SCALE GENOMIC DNA]</scope>
    <source>
        <strain evidence="2 3">DSM 24696</strain>
    </source>
</reference>
<name>A0A840QQN9_9BACI</name>
<proteinExistence type="predicted"/>
<evidence type="ECO:0000313" key="3">
    <source>
        <dbReference type="Proteomes" id="UP000551878"/>
    </source>
</evidence>
<dbReference type="RefSeq" id="WP_184664066.1">
    <property type="nucleotide sequence ID" value="NZ_JACHHB010000007.1"/>
</dbReference>
<organism evidence="2 3">
    <name type="scientific">Texcoconibacillus texcoconensis</name>
    <dbReference type="NCBI Taxonomy" id="1095777"/>
    <lineage>
        <taxon>Bacteria</taxon>
        <taxon>Bacillati</taxon>
        <taxon>Bacillota</taxon>
        <taxon>Bacilli</taxon>
        <taxon>Bacillales</taxon>
        <taxon>Bacillaceae</taxon>
        <taxon>Texcoconibacillus</taxon>
    </lineage>
</organism>
<dbReference type="Proteomes" id="UP000551878">
    <property type="component" value="Unassembled WGS sequence"/>
</dbReference>
<accession>A0A840QQN9</accession>
<comment type="caution">
    <text evidence="2">The sequence shown here is derived from an EMBL/GenBank/DDBJ whole genome shotgun (WGS) entry which is preliminary data.</text>
</comment>
<dbReference type="InterPro" id="IPR020945">
    <property type="entry name" value="DMSO/NO3_reduct_chaperone"/>
</dbReference>
<dbReference type="Gene3D" id="1.10.3480.10">
    <property type="entry name" value="TorD-like"/>
    <property type="match status" value="1"/>
</dbReference>
<dbReference type="InterPro" id="IPR036411">
    <property type="entry name" value="TorD-like_sf"/>
</dbReference>
<dbReference type="EMBL" id="JACHHB010000007">
    <property type="protein sequence ID" value="MBB5173617.1"/>
    <property type="molecule type" value="Genomic_DNA"/>
</dbReference>
<keyword evidence="3" id="KW-1185">Reference proteome</keyword>
<evidence type="ECO:0000256" key="1">
    <source>
        <dbReference type="ARBA" id="ARBA00023186"/>
    </source>
</evidence>
<sequence>MTQTTTMQNKSEIYSILAEGLKTPTEDWVSWYNDIGREKLKSLLISFPILDEQEVSNCLPKQLDFKEVDHLYRSYFILPGPQRVVPAESIYKQWTVRNSAFALSKGFLMGDSAEHMNNIFKELDIEIPEEFSFMPDHLILQLELLSLLEENGNEEFVNEFIKEHLDWTEDLVAECTKKQWSGFYYLWIQLIHMFFHKECWKC</sequence>
<dbReference type="SUPFAM" id="SSF89155">
    <property type="entry name" value="TorD-like"/>
    <property type="match status" value="1"/>
</dbReference>
<dbReference type="InterPro" id="IPR050289">
    <property type="entry name" value="TorD/DmsD_chaperones"/>
</dbReference>
<dbReference type="PANTHER" id="PTHR34227:SF11">
    <property type="entry name" value="CHAPERONE PROTEIN TORD"/>
    <property type="match status" value="1"/>
</dbReference>
<evidence type="ECO:0000313" key="2">
    <source>
        <dbReference type="EMBL" id="MBB5173617.1"/>
    </source>
</evidence>